<keyword evidence="3" id="KW-0963">Cytoplasm</keyword>
<gene>
    <name evidence="9" type="primary">mccB</name>
    <name evidence="9" type="ORF">SMUL_2840</name>
</gene>
<evidence type="ECO:0000313" key="10">
    <source>
        <dbReference type="Proteomes" id="UP000019322"/>
    </source>
</evidence>
<dbReference type="InterPro" id="IPR036944">
    <property type="entry name" value="PPIase_FKBP_N_sf"/>
</dbReference>
<sequence>MCDVKVGYAFHSPLHFTCKGMKMMRKQLTTGLFVFICLVSGASAGELKTQVQKESYSIGVSTGSYISNQLFEQSEMGAKSDVNAVIDGFIDALKKQQKLKDEEIVTYLNDRAETLNKVSQAKFKQALDQNIAEGKKYLETNAKNKNVKTTKSGLQYEVLTLGAGEKPKKESIVMMNYKAYLVNGMVFDDTYVRKEPSHLSMINIVDGLQEGLMLMNEGSKYKLVIPSELAYGNADMQEIPAGSTVVFEVELLKVLKPGELANSAKPLSDEEIKQAHGIEKKKL</sequence>
<evidence type="ECO:0000256" key="7">
    <source>
        <dbReference type="RuleBase" id="RU003915"/>
    </source>
</evidence>
<dbReference type="InterPro" id="IPR046357">
    <property type="entry name" value="PPIase_dom_sf"/>
</dbReference>
<proteinExistence type="inferred from homology"/>
<feature type="domain" description="PPIase FKBP-type" evidence="8">
    <location>
        <begin position="170"/>
        <end position="255"/>
    </location>
</feature>
<dbReference type="EC" id="5.2.1.8" evidence="7"/>
<evidence type="ECO:0000259" key="8">
    <source>
        <dbReference type="PROSITE" id="PS50059"/>
    </source>
</evidence>
<dbReference type="Gene3D" id="3.10.50.40">
    <property type="match status" value="1"/>
</dbReference>
<dbReference type="Pfam" id="PF00254">
    <property type="entry name" value="FKBP_C"/>
    <property type="match status" value="1"/>
</dbReference>
<evidence type="ECO:0000256" key="5">
    <source>
        <dbReference type="ARBA" id="ARBA00023235"/>
    </source>
</evidence>
<dbReference type="InterPro" id="IPR000774">
    <property type="entry name" value="PPIase_FKBP_N"/>
</dbReference>
<organism evidence="9 10">
    <name type="scientific">Sulfurospirillum multivorans (strain DM 12446 / JCM 15788 / NBRC 109480)</name>
    <dbReference type="NCBI Taxonomy" id="1150621"/>
    <lineage>
        <taxon>Bacteria</taxon>
        <taxon>Pseudomonadati</taxon>
        <taxon>Campylobacterota</taxon>
        <taxon>Epsilonproteobacteria</taxon>
        <taxon>Campylobacterales</taxon>
        <taxon>Sulfurospirillaceae</taxon>
        <taxon>Sulfurospirillum</taxon>
    </lineage>
</organism>
<evidence type="ECO:0000256" key="6">
    <source>
        <dbReference type="PROSITE-ProRule" id="PRU00277"/>
    </source>
</evidence>
<dbReference type="PANTHER" id="PTHR43811:SF19">
    <property type="entry name" value="39 KDA FK506-BINDING NUCLEAR PROTEIN"/>
    <property type="match status" value="1"/>
</dbReference>
<dbReference type="InterPro" id="IPR001179">
    <property type="entry name" value="PPIase_FKBP_dom"/>
</dbReference>
<dbReference type="GO" id="GO:0003755">
    <property type="term" value="F:peptidyl-prolyl cis-trans isomerase activity"/>
    <property type="evidence" value="ECO:0007669"/>
    <property type="project" value="UniProtKB-UniRule"/>
</dbReference>
<evidence type="ECO:0000256" key="3">
    <source>
        <dbReference type="ARBA" id="ARBA00022490"/>
    </source>
</evidence>
<evidence type="ECO:0000256" key="1">
    <source>
        <dbReference type="ARBA" id="ARBA00000971"/>
    </source>
</evidence>
<dbReference type="SUPFAM" id="SSF54534">
    <property type="entry name" value="FKBP-like"/>
    <property type="match status" value="1"/>
</dbReference>
<comment type="catalytic activity">
    <reaction evidence="1 6 7">
        <text>[protein]-peptidylproline (omega=180) = [protein]-peptidylproline (omega=0)</text>
        <dbReference type="Rhea" id="RHEA:16237"/>
        <dbReference type="Rhea" id="RHEA-COMP:10747"/>
        <dbReference type="Rhea" id="RHEA-COMP:10748"/>
        <dbReference type="ChEBI" id="CHEBI:83833"/>
        <dbReference type="ChEBI" id="CHEBI:83834"/>
        <dbReference type="EC" id="5.2.1.8"/>
    </reaction>
</comment>
<dbReference type="PROSITE" id="PS50059">
    <property type="entry name" value="FKBP_PPIASE"/>
    <property type="match status" value="1"/>
</dbReference>
<dbReference type="Gene3D" id="1.10.287.460">
    <property type="entry name" value="Peptidyl-prolyl cis-trans isomerase, FKBP-type, N-terminal domain"/>
    <property type="match status" value="1"/>
</dbReference>
<evidence type="ECO:0000256" key="4">
    <source>
        <dbReference type="ARBA" id="ARBA00023110"/>
    </source>
</evidence>
<evidence type="ECO:0000256" key="2">
    <source>
        <dbReference type="ARBA" id="ARBA00006577"/>
    </source>
</evidence>
<accession>A0AA86DZ76</accession>
<dbReference type="KEGG" id="smul:SMUL_2840"/>
<keyword evidence="4 6" id="KW-0697">Rotamase</keyword>
<name>A0AA86DZ76_SULMK</name>
<dbReference type="Pfam" id="PF01346">
    <property type="entry name" value="FKBP_N"/>
    <property type="match status" value="1"/>
</dbReference>
<reference evidence="9 10" key="1">
    <citation type="journal article" date="2014" name="Environ. Microbiol.">
        <title>Insights into organohalide respiration and the versatile catabolism of Sulfurospirillum multivorans gained from comparative genomics and physiological studies.</title>
        <authorList>
            <person name="Goris T."/>
            <person name="Schubert T."/>
            <person name="Gadkari J."/>
            <person name="Wubet T."/>
            <person name="Tarkka M."/>
            <person name="Buscot F."/>
            <person name="Adrian L."/>
            <person name="Diekert G."/>
        </authorList>
    </citation>
    <scope>NUCLEOTIDE SEQUENCE [LARGE SCALE GENOMIC DNA]</scope>
    <source>
        <strain evidence="10">DM 12446 / JCM 15788 / NBRC 109480</strain>
    </source>
</reference>
<comment type="similarity">
    <text evidence="2 7">Belongs to the FKBP-type PPIase family.</text>
</comment>
<dbReference type="EMBL" id="CP007201">
    <property type="protein sequence ID" value="AHJ14078.1"/>
    <property type="molecule type" value="Genomic_DNA"/>
</dbReference>
<dbReference type="PANTHER" id="PTHR43811">
    <property type="entry name" value="FKBP-TYPE PEPTIDYL-PROLYL CIS-TRANS ISOMERASE FKPA"/>
    <property type="match status" value="1"/>
</dbReference>
<dbReference type="GO" id="GO:0006457">
    <property type="term" value="P:protein folding"/>
    <property type="evidence" value="ECO:0007669"/>
    <property type="project" value="InterPro"/>
</dbReference>
<protein>
    <recommendedName>
        <fullName evidence="7">Peptidyl-prolyl cis-trans isomerase</fullName>
        <ecNumber evidence="7">5.2.1.8</ecNumber>
    </recommendedName>
</protein>
<evidence type="ECO:0000313" key="9">
    <source>
        <dbReference type="EMBL" id="AHJ14078.1"/>
    </source>
</evidence>
<dbReference type="Proteomes" id="UP000019322">
    <property type="component" value="Chromosome"/>
</dbReference>
<keyword evidence="5 6" id="KW-0413">Isomerase</keyword>
<dbReference type="AlphaFoldDB" id="A0AA86DZ76"/>